<evidence type="ECO:0000256" key="2">
    <source>
        <dbReference type="SAM" id="SignalP"/>
    </source>
</evidence>
<organism evidence="3 4">
    <name type="scientific">Castilleja foliolosa</name>
    <dbReference type="NCBI Taxonomy" id="1961234"/>
    <lineage>
        <taxon>Eukaryota</taxon>
        <taxon>Viridiplantae</taxon>
        <taxon>Streptophyta</taxon>
        <taxon>Embryophyta</taxon>
        <taxon>Tracheophyta</taxon>
        <taxon>Spermatophyta</taxon>
        <taxon>Magnoliopsida</taxon>
        <taxon>eudicotyledons</taxon>
        <taxon>Gunneridae</taxon>
        <taxon>Pentapetalae</taxon>
        <taxon>asterids</taxon>
        <taxon>lamiids</taxon>
        <taxon>Lamiales</taxon>
        <taxon>Orobanchaceae</taxon>
        <taxon>Pedicularideae</taxon>
        <taxon>Castillejinae</taxon>
        <taxon>Castilleja</taxon>
    </lineage>
</organism>
<dbReference type="AlphaFoldDB" id="A0ABD3BY12"/>
<gene>
    <name evidence="3" type="ORF">CASFOL_036439</name>
</gene>
<dbReference type="Proteomes" id="UP001632038">
    <property type="component" value="Unassembled WGS sequence"/>
</dbReference>
<evidence type="ECO:0000313" key="4">
    <source>
        <dbReference type="Proteomes" id="UP001632038"/>
    </source>
</evidence>
<comment type="caution">
    <text evidence="3">The sequence shown here is derived from an EMBL/GenBank/DDBJ whole genome shotgun (WGS) entry which is preliminary data.</text>
</comment>
<evidence type="ECO:0000313" key="3">
    <source>
        <dbReference type="EMBL" id="KAL3621527.1"/>
    </source>
</evidence>
<dbReference type="EMBL" id="JAVIJP010000066">
    <property type="protein sequence ID" value="KAL3621527.1"/>
    <property type="molecule type" value="Genomic_DNA"/>
</dbReference>
<protein>
    <submittedName>
        <fullName evidence="3">Uncharacterized protein</fullName>
    </submittedName>
</protein>
<accession>A0ABD3BY12</accession>
<name>A0ABD3BY12_9LAMI</name>
<sequence length="185" mass="20529">MSPLKSGPSLLLLWYEISCIIITLPKTDIFNFSPLLFTISLGPIHFTNLIPQFNLPLGPSAHNLCQSPSRSIVDYLWCRRSQRSSKINMVKKKVPETSGPISGGSKPNTTTRGKVPSKKVKLSSSQIEADNLAAASSNEAAFCVYGYPEDWEMKDRQPIFNDHFREAIEQVDGLKVEDIDMGLDG</sequence>
<feature type="region of interest" description="Disordered" evidence="1">
    <location>
        <begin position="92"/>
        <end position="120"/>
    </location>
</feature>
<keyword evidence="4" id="KW-1185">Reference proteome</keyword>
<proteinExistence type="predicted"/>
<keyword evidence="2" id="KW-0732">Signal</keyword>
<feature type="chain" id="PRO_5044887287" evidence="2">
    <location>
        <begin position="20"/>
        <end position="185"/>
    </location>
</feature>
<feature type="signal peptide" evidence="2">
    <location>
        <begin position="1"/>
        <end position="19"/>
    </location>
</feature>
<reference evidence="4" key="1">
    <citation type="journal article" date="2024" name="IScience">
        <title>Strigolactones Initiate the Formation of Haustorium-like Structures in Castilleja.</title>
        <authorList>
            <person name="Buerger M."/>
            <person name="Peterson D."/>
            <person name="Chory J."/>
        </authorList>
    </citation>
    <scope>NUCLEOTIDE SEQUENCE [LARGE SCALE GENOMIC DNA]</scope>
</reference>
<evidence type="ECO:0000256" key="1">
    <source>
        <dbReference type="SAM" id="MobiDB-lite"/>
    </source>
</evidence>